<dbReference type="Proteomes" id="UP001231616">
    <property type="component" value="Unassembled WGS sequence"/>
</dbReference>
<evidence type="ECO:0000313" key="11">
    <source>
        <dbReference type="EMBL" id="MDP4535458.1"/>
    </source>
</evidence>
<keyword evidence="7 9" id="KW-1133">Transmembrane helix</keyword>
<keyword evidence="12" id="KW-1185">Reference proteome</keyword>
<accession>A0ABT9GWL6</accession>
<dbReference type="NCBIfam" id="TIGR00974">
    <property type="entry name" value="3a0107s02c"/>
    <property type="match status" value="1"/>
</dbReference>
<protein>
    <recommendedName>
        <fullName evidence="3 9">Phosphate transport system permease protein PstA</fullName>
    </recommendedName>
</protein>
<dbReference type="RefSeq" id="WP_305892726.1">
    <property type="nucleotide sequence ID" value="NZ_JAUZVZ010000005.1"/>
</dbReference>
<evidence type="ECO:0000256" key="6">
    <source>
        <dbReference type="ARBA" id="ARBA00022692"/>
    </source>
</evidence>
<dbReference type="InterPro" id="IPR035906">
    <property type="entry name" value="MetI-like_sf"/>
</dbReference>
<dbReference type="EMBL" id="JAUZVZ010000005">
    <property type="protein sequence ID" value="MDP4535458.1"/>
    <property type="molecule type" value="Genomic_DNA"/>
</dbReference>
<evidence type="ECO:0000313" key="12">
    <source>
        <dbReference type="Proteomes" id="UP001231616"/>
    </source>
</evidence>
<dbReference type="InterPro" id="IPR000515">
    <property type="entry name" value="MetI-like"/>
</dbReference>
<evidence type="ECO:0000256" key="3">
    <source>
        <dbReference type="ARBA" id="ARBA00016864"/>
    </source>
</evidence>
<evidence type="ECO:0000256" key="1">
    <source>
        <dbReference type="ARBA" id="ARBA00004651"/>
    </source>
</evidence>
<dbReference type="InterPro" id="IPR005672">
    <property type="entry name" value="Phosphate_PstA"/>
</dbReference>
<comment type="similarity">
    <text evidence="2 9">Belongs to the binding-protein-dependent transport system permease family. CysTW subfamily.</text>
</comment>
<dbReference type="CDD" id="cd06261">
    <property type="entry name" value="TM_PBP2"/>
    <property type="match status" value="1"/>
</dbReference>
<sequence>MKQWWQHGSLWVWFSASALLCTLLLFIALISLIVGKGLQHHWPADLITFQVQTAEGGRATVMGQLIKQEPGNHYTTDNQSEIDPSLNTAQQLLIDQGDTWFMPSQGATARYIWLDDGNVLQRSKPADAIRLDMHDGRVLFGVLQSSDAEPAIVDTQQTAIDLPGEPWLLLHANGQEIQVDTGDVKRYHFPNSLNGLQKSLLFLKQWWWFLTEDPHHQSTAGGVFPAIFGTMVMVLLMSVIVTPFGVLAAIYLHEYAGKSWLTQVVRVSVYNLAGIPSVVMGLFGLAFFVYVLGGQLDQLFYADQLPAPTYGTPGLFWASLTLALLTLPVVIVATEEGLAQLPMSQRLGSYALGATQTETIWRIVAPQAAPAMMTGLILAVARAAGEVAPLMLVGVVKSAPQLPIDGEFPYVHLERQFMHLGYHLYDVGFQSANTEHAMSLSFAVALVLLMLIVLLNLSAFMLRQHLRRKYKLVQTSMEGV</sequence>
<gene>
    <name evidence="11" type="primary">pstA</name>
    <name evidence="11" type="ORF">Q3O60_04545</name>
</gene>
<dbReference type="PROSITE" id="PS50928">
    <property type="entry name" value="ABC_TM1"/>
    <property type="match status" value="1"/>
</dbReference>
<evidence type="ECO:0000256" key="5">
    <source>
        <dbReference type="ARBA" id="ARBA00022475"/>
    </source>
</evidence>
<evidence type="ECO:0000256" key="9">
    <source>
        <dbReference type="RuleBase" id="RU363043"/>
    </source>
</evidence>
<evidence type="ECO:0000256" key="7">
    <source>
        <dbReference type="ARBA" id="ARBA00022989"/>
    </source>
</evidence>
<feature type="domain" description="ABC transmembrane type-1" evidence="10">
    <location>
        <begin position="227"/>
        <end position="459"/>
    </location>
</feature>
<reference evidence="11 12" key="1">
    <citation type="submission" date="2023-08" db="EMBL/GenBank/DDBJ databases">
        <authorList>
            <person name="Joshi A."/>
            <person name="Thite S."/>
        </authorList>
    </citation>
    <scope>NUCLEOTIDE SEQUENCE [LARGE SCALE GENOMIC DNA]</scope>
    <source>
        <strain evidence="11 12">AC40</strain>
    </source>
</reference>
<keyword evidence="5 9" id="KW-1003">Cell membrane</keyword>
<evidence type="ECO:0000259" key="10">
    <source>
        <dbReference type="PROSITE" id="PS50928"/>
    </source>
</evidence>
<feature type="transmembrane region" description="Helical" evidence="9">
    <location>
        <begin position="272"/>
        <end position="293"/>
    </location>
</feature>
<evidence type="ECO:0000256" key="4">
    <source>
        <dbReference type="ARBA" id="ARBA00022448"/>
    </source>
</evidence>
<dbReference type="Gene3D" id="1.10.3720.10">
    <property type="entry name" value="MetI-like"/>
    <property type="match status" value="1"/>
</dbReference>
<comment type="caution">
    <text evidence="11">The sequence shown here is derived from an EMBL/GenBank/DDBJ whole genome shotgun (WGS) entry which is preliminary data.</text>
</comment>
<dbReference type="Pfam" id="PF00528">
    <property type="entry name" value="BPD_transp_1"/>
    <property type="match status" value="1"/>
</dbReference>
<feature type="transmembrane region" description="Helical" evidence="9">
    <location>
        <begin position="12"/>
        <end position="34"/>
    </location>
</feature>
<evidence type="ECO:0000256" key="8">
    <source>
        <dbReference type="ARBA" id="ARBA00023136"/>
    </source>
</evidence>
<dbReference type="SUPFAM" id="SSF161098">
    <property type="entry name" value="MetI-like"/>
    <property type="match status" value="1"/>
</dbReference>
<comment type="caution">
    <text evidence="9">Lacks conserved residue(s) required for the propagation of feature annotation.</text>
</comment>
<organism evidence="11 12">
    <name type="scientific">Alkalimonas collagenimarina</name>
    <dbReference type="NCBI Taxonomy" id="400390"/>
    <lineage>
        <taxon>Bacteria</taxon>
        <taxon>Pseudomonadati</taxon>
        <taxon>Pseudomonadota</taxon>
        <taxon>Gammaproteobacteria</taxon>
        <taxon>Alkalimonas</taxon>
    </lineage>
</organism>
<keyword evidence="6 9" id="KW-0812">Transmembrane</keyword>
<evidence type="ECO:0000256" key="2">
    <source>
        <dbReference type="ARBA" id="ARBA00007069"/>
    </source>
</evidence>
<keyword evidence="4" id="KW-0813">Transport</keyword>
<feature type="transmembrane region" description="Helical" evidence="9">
    <location>
        <begin position="440"/>
        <end position="462"/>
    </location>
</feature>
<dbReference type="PANTHER" id="PTHR43470">
    <property type="entry name" value="PHOSPHATE TRANSPORT SYSTEM PERMEASE PROTEIN PSTA-RELATED"/>
    <property type="match status" value="1"/>
</dbReference>
<proteinExistence type="inferred from homology"/>
<name>A0ABT9GWL6_9GAMM</name>
<comment type="subcellular location">
    <subcellularLocation>
        <location evidence="9">Cell inner membrane</location>
        <topology evidence="9">Multi-pass membrane protein</topology>
    </subcellularLocation>
    <subcellularLocation>
        <location evidence="1">Cell membrane</location>
        <topology evidence="1">Multi-pass membrane protein</topology>
    </subcellularLocation>
</comment>
<feature type="transmembrane region" description="Helical" evidence="9">
    <location>
        <begin position="314"/>
        <end position="334"/>
    </location>
</feature>
<feature type="transmembrane region" description="Helical" evidence="9">
    <location>
        <begin position="226"/>
        <end position="252"/>
    </location>
</feature>
<dbReference type="PANTHER" id="PTHR43470:SF6">
    <property type="entry name" value="PHOSPHATE TRANSPORT SYSTEM PERMEASE PROTEIN PSTA"/>
    <property type="match status" value="1"/>
</dbReference>
<keyword evidence="8 9" id="KW-0472">Membrane</keyword>